<proteinExistence type="predicted"/>
<evidence type="ECO:0000313" key="4">
    <source>
        <dbReference type="Proteomes" id="UP001610444"/>
    </source>
</evidence>
<dbReference type="RefSeq" id="XP_070896426.1">
    <property type="nucleotide sequence ID" value="XM_071041021.1"/>
</dbReference>
<protein>
    <submittedName>
        <fullName evidence="3">Amidase signature domain-containing protein</fullName>
    </submittedName>
</protein>
<dbReference type="GeneID" id="98156185"/>
<dbReference type="InterPro" id="IPR023631">
    <property type="entry name" value="Amidase_dom"/>
</dbReference>
<comment type="caution">
    <text evidence="3">The sequence shown here is derived from an EMBL/GenBank/DDBJ whole genome shotgun (WGS) entry which is preliminary data.</text>
</comment>
<dbReference type="Proteomes" id="UP001610444">
    <property type="component" value="Unassembled WGS sequence"/>
</dbReference>
<dbReference type="PANTHER" id="PTHR11895:SF151">
    <property type="entry name" value="GLUTAMYL-TRNA(GLN) AMIDOTRANSFERASE SUBUNIT A"/>
    <property type="match status" value="1"/>
</dbReference>
<dbReference type="EMBL" id="JBFXLR010000039">
    <property type="protein sequence ID" value="KAL2844960.1"/>
    <property type="molecule type" value="Genomic_DNA"/>
</dbReference>
<accession>A0ABR4JY30</accession>
<dbReference type="PANTHER" id="PTHR11895">
    <property type="entry name" value="TRANSAMIDASE"/>
    <property type="match status" value="1"/>
</dbReference>
<feature type="region of interest" description="Disordered" evidence="1">
    <location>
        <begin position="132"/>
        <end position="157"/>
    </location>
</feature>
<feature type="domain" description="Amidase" evidence="2">
    <location>
        <begin position="32"/>
        <end position="427"/>
    </location>
</feature>
<keyword evidence="4" id="KW-1185">Reference proteome</keyword>
<dbReference type="InterPro" id="IPR000120">
    <property type="entry name" value="Amidase"/>
</dbReference>
<evidence type="ECO:0000259" key="2">
    <source>
        <dbReference type="Pfam" id="PF01425"/>
    </source>
</evidence>
<name>A0ABR4JY30_9EURO</name>
<dbReference type="Pfam" id="PF01425">
    <property type="entry name" value="Amidase"/>
    <property type="match status" value="1"/>
</dbReference>
<evidence type="ECO:0000256" key="1">
    <source>
        <dbReference type="SAM" id="MobiDB-lite"/>
    </source>
</evidence>
<gene>
    <name evidence="3" type="ORF">BJX68DRAFT_242630</name>
</gene>
<dbReference type="SUPFAM" id="SSF75304">
    <property type="entry name" value="Amidase signature (AS) enzymes"/>
    <property type="match status" value="1"/>
</dbReference>
<sequence>MTITTPDPSRLTATQALALIRSNELAVETYARSLLSRIESRDETVKAWAYLNPEFILAQARKLDAVPVEERGPLHGLPVGVKDVIYTKDMPTEHNSPLYKDSHVPVDAAPVAILRAAGALIFGKTTTTEFASTTNGPRTYNPHDPTRTPGGSSSGSGAAVADYQIPMALGTQTGGSTIRPGSFNGIYAMKPTWGAVSREGLKVYSLVLDTLGVFARGVEDLELILGVLGVKDDEVSDGEWGAFQGVQGAKFGLVKTSVWPQAGPGTIAAMDKAAAILRSHGAIVEEIELPPEFDSMPAWHATIMAVDARTSFLSEYRRDKTKISKHLTGYVENNEGYTSAQHLAALDGIASLRPQIDGIAGRFAALLTPSVPDEAPVGIQGTGSAAFCSMWTALHTPVVNLPGFQGDNGLPIGVSLVAPRFRDQHLLAVAKEVGKLFEEEGGWKSSL</sequence>
<evidence type="ECO:0000313" key="3">
    <source>
        <dbReference type="EMBL" id="KAL2844960.1"/>
    </source>
</evidence>
<organism evidence="3 4">
    <name type="scientific">Aspergillus pseudodeflectus</name>
    <dbReference type="NCBI Taxonomy" id="176178"/>
    <lineage>
        <taxon>Eukaryota</taxon>
        <taxon>Fungi</taxon>
        <taxon>Dikarya</taxon>
        <taxon>Ascomycota</taxon>
        <taxon>Pezizomycotina</taxon>
        <taxon>Eurotiomycetes</taxon>
        <taxon>Eurotiomycetidae</taxon>
        <taxon>Eurotiales</taxon>
        <taxon>Aspergillaceae</taxon>
        <taxon>Aspergillus</taxon>
        <taxon>Aspergillus subgen. Nidulantes</taxon>
    </lineage>
</organism>
<dbReference type="Gene3D" id="3.90.1300.10">
    <property type="entry name" value="Amidase signature (AS) domain"/>
    <property type="match status" value="1"/>
</dbReference>
<dbReference type="InterPro" id="IPR036928">
    <property type="entry name" value="AS_sf"/>
</dbReference>
<reference evidence="3 4" key="1">
    <citation type="submission" date="2024-07" db="EMBL/GenBank/DDBJ databases">
        <title>Section-level genome sequencing and comparative genomics of Aspergillus sections Usti and Cavernicolus.</title>
        <authorList>
            <consortium name="Lawrence Berkeley National Laboratory"/>
            <person name="Nybo J.L."/>
            <person name="Vesth T.C."/>
            <person name="Theobald S."/>
            <person name="Frisvad J.C."/>
            <person name="Larsen T.O."/>
            <person name="Kjaerboelling I."/>
            <person name="Rothschild-Mancinelli K."/>
            <person name="Lyhne E.K."/>
            <person name="Kogle M.E."/>
            <person name="Barry K."/>
            <person name="Clum A."/>
            <person name="Na H."/>
            <person name="Ledsgaard L."/>
            <person name="Lin J."/>
            <person name="Lipzen A."/>
            <person name="Kuo A."/>
            <person name="Riley R."/>
            <person name="Mondo S."/>
            <person name="LaButti K."/>
            <person name="Haridas S."/>
            <person name="Pangalinan J."/>
            <person name="Salamov A.A."/>
            <person name="Simmons B.A."/>
            <person name="Magnuson J.K."/>
            <person name="Chen J."/>
            <person name="Drula E."/>
            <person name="Henrissat B."/>
            <person name="Wiebenga A."/>
            <person name="Lubbers R.J."/>
            <person name="Gomes A.C."/>
            <person name="Macurrencykelacurrency M.R."/>
            <person name="Stajich J."/>
            <person name="Grigoriev I.V."/>
            <person name="Mortensen U.H."/>
            <person name="De vries R.P."/>
            <person name="Baker S.E."/>
            <person name="Andersen M.R."/>
        </authorList>
    </citation>
    <scope>NUCLEOTIDE SEQUENCE [LARGE SCALE GENOMIC DNA]</scope>
    <source>
        <strain evidence="3 4">CBS 756.74</strain>
    </source>
</reference>